<reference evidence="2 3" key="1">
    <citation type="submission" date="2023-08" db="EMBL/GenBank/DDBJ databases">
        <title>Black Yeasts Isolated from many extreme environments.</title>
        <authorList>
            <person name="Coleine C."/>
            <person name="Stajich J.E."/>
            <person name="Selbmann L."/>
        </authorList>
    </citation>
    <scope>NUCLEOTIDE SEQUENCE [LARGE SCALE GENOMIC DNA]</scope>
    <source>
        <strain evidence="2 3">CCFEE 5386</strain>
    </source>
</reference>
<evidence type="ECO:0000313" key="3">
    <source>
        <dbReference type="Proteomes" id="UP001308179"/>
    </source>
</evidence>
<proteinExistence type="predicted"/>
<feature type="region of interest" description="Disordered" evidence="1">
    <location>
        <begin position="1"/>
        <end position="106"/>
    </location>
</feature>
<feature type="region of interest" description="Disordered" evidence="1">
    <location>
        <begin position="145"/>
        <end position="178"/>
    </location>
</feature>
<protein>
    <submittedName>
        <fullName evidence="2">Uncharacterized protein</fullName>
    </submittedName>
</protein>
<keyword evidence="3" id="KW-1185">Reference proteome</keyword>
<dbReference type="Proteomes" id="UP001308179">
    <property type="component" value="Unassembled WGS sequence"/>
</dbReference>
<organism evidence="2 3">
    <name type="scientific">Rachicladosporium monterosium</name>
    <dbReference type="NCBI Taxonomy" id="1507873"/>
    <lineage>
        <taxon>Eukaryota</taxon>
        <taxon>Fungi</taxon>
        <taxon>Dikarya</taxon>
        <taxon>Ascomycota</taxon>
        <taxon>Pezizomycotina</taxon>
        <taxon>Dothideomycetes</taxon>
        <taxon>Dothideomycetidae</taxon>
        <taxon>Cladosporiales</taxon>
        <taxon>Cladosporiaceae</taxon>
        <taxon>Rachicladosporium</taxon>
    </lineage>
</organism>
<gene>
    <name evidence="2" type="ORF">LTR32_000813</name>
</gene>
<feature type="compositionally biased region" description="Basic and acidic residues" evidence="1">
    <location>
        <begin position="60"/>
        <end position="82"/>
    </location>
</feature>
<feature type="compositionally biased region" description="Polar residues" evidence="1">
    <location>
        <begin position="42"/>
        <end position="53"/>
    </location>
</feature>
<accession>A0ABR0LEX9</accession>
<comment type="caution">
    <text evidence="2">The sequence shown here is derived from an EMBL/GenBank/DDBJ whole genome shotgun (WGS) entry which is preliminary data.</text>
</comment>
<evidence type="ECO:0000313" key="2">
    <source>
        <dbReference type="EMBL" id="KAK5147794.1"/>
    </source>
</evidence>
<evidence type="ECO:0000256" key="1">
    <source>
        <dbReference type="SAM" id="MobiDB-lite"/>
    </source>
</evidence>
<feature type="compositionally biased region" description="Acidic residues" evidence="1">
    <location>
        <begin position="153"/>
        <end position="178"/>
    </location>
</feature>
<feature type="compositionally biased region" description="Polar residues" evidence="1">
    <location>
        <begin position="18"/>
        <end position="31"/>
    </location>
</feature>
<feature type="compositionally biased region" description="Acidic residues" evidence="1">
    <location>
        <begin position="83"/>
        <end position="106"/>
    </location>
</feature>
<dbReference type="EMBL" id="JAVRRR010000025">
    <property type="protein sequence ID" value="KAK5147794.1"/>
    <property type="molecule type" value="Genomic_DNA"/>
</dbReference>
<name>A0ABR0LEX9_9PEZI</name>
<sequence length="321" mass="35543">MSDMSSVLHEDSRLLHSTPATSIVSSGSPTQERVPYCRTPWLSDTESTENETCAISPPPRFEKHQQEESSAEHVAARVKEVGESEEEDRDQVDDMDEVDAEVEDRDGVNEVEEVAEVEVEDRVETDETEEAGEVVEVEVNKRNRVEGVNNVGDVDDMDDNEEEEEEEVEEDEDEDGEDEGEVVIIETCLPICQGHWCLEDSASRDATAGQLLPDLYTIQPSLARSSFASRVTHMSLTTTARIPNIVDEAARRRNCSLMPYLAFNSTRARAPASQWCLAERRTTSCEDCKPSRSSGEEKHTTVFVCVAAMNKGASQPGGNVA</sequence>